<comment type="similarity">
    <text evidence="2">Belongs to the AVIT (prokineticin) family.</text>
</comment>
<organism evidence="7 8">
    <name type="scientific">Danionella cerebrum</name>
    <dbReference type="NCBI Taxonomy" id="2873325"/>
    <lineage>
        <taxon>Eukaryota</taxon>
        <taxon>Metazoa</taxon>
        <taxon>Chordata</taxon>
        <taxon>Craniata</taxon>
        <taxon>Vertebrata</taxon>
        <taxon>Euteleostomi</taxon>
        <taxon>Actinopterygii</taxon>
        <taxon>Neopterygii</taxon>
        <taxon>Teleostei</taxon>
        <taxon>Ostariophysi</taxon>
        <taxon>Cypriniformes</taxon>
        <taxon>Danionidae</taxon>
        <taxon>Danioninae</taxon>
        <taxon>Danionella</taxon>
    </lineage>
</organism>
<feature type="domain" description="Prokineticin" evidence="6">
    <location>
        <begin position="4"/>
        <end position="47"/>
    </location>
</feature>
<dbReference type="InterPro" id="IPR023569">
    <property type="entry name" value="Prokineticin_domain"/>
</dbReference>
<dbReference type="Proteomes" id="UP000316079">
    <property type="component" value="Unassembled WGS sequence"/>
</dbReference>
<reference evidence="7 8" key="1">
    <citation type="journal article" date="2019" name="Sci. Data">
        <title>Hybrid genome assembly and annotation of Danionella translucida.</title>
        <authorList>
            <person name="Kadobianskyi M."/>
            <person name="Schulze L."/>
            <person name="Schuelke M."/>
            <person name="Judkewitz B."/>
        </authorList>
    </citation>
    <scope>NUCLEOTIDE SEQUENCE [LARGE SCALE GENOMIC DNA]</scope>
    <source>
        <strain evidence="7 8">Bolton</strain>
    </source>
</reference>
<accession>A0A553RN29</accession>
<keyword evidence="5" id="KW-1015">Disulfide bond</keyword>
<protein>
    <recommendedName>
        <fullName evidence="6">Prokineticin domain-containing protein</fullName>
    </recommendedName>
</protein>
<dbReference type="InterPro" id="IPR009523">
    <property type="entry name" value="Prokineticin"/>
</dbReference>
<evidence type="ECO:0000256" key="2">
    <source>
        <dbReference type="ARBA" id="ARBA00006999"/>
    </source>
</evidence>
<dbReference type="PANTHER" id="PTHR18821">
    <property type="entry name" value="PROKINETICIN"/>
    <property type="match status" value="1"/>
</dbReference>
<dbReference type="Pfam" id="PF06607">
    <property type="entry name" value="Prokineticin"/>
    <property type="match status" value="1"/>
</dbReference>
<evidence type="ECO:0000313" key="8">
    <source>
        <dbReference type="Proteomes" id="UP000316079"/>
    </source>
</evidence>
<dbReference type="SUPFAM" id="SSF57190">
    <property type="entry name" value="Colipase-like"/>
    <property type="match status" value="1"/>
</dbReference>
<dbReference type="OrthoDB" id="6433669at2759"/>
<evidence type="ECO:0000256" key="3">
    <source>
        <dbReference type="ARBA" id="ARBA00022525"/>
    </source>
</evidence>
<dbReference type="GO" id="GO:0005576">
    <property type="term" value="C:extracellular region"/>
    <property type="evidence" value="ECO:0007669"/>
    <property type="project" value="UniProtKB-SubCell"/>
</dbReference>
<evidence type="ECO:0000259" key="6">
    <source>
        <dbReference type="Pfam" id="PF06607"/>
    </source>
</evidence>
<dbReference type="STRING" id="623744.A0A553RN29"/>
<sequence length="47" mass="5187">MNVCRACEKDSQCGGGMCCAVSLWIRNLRMCVPMGQEGEVCHPMSHK</sequence>
<dbReference type="PANTHER" id="PTHR18821:SF8">
    <property type="entry name" value="PROKINETICIN-2"/>
    <property type="match status" value="1"/>
</dbReference>
<evidence type="ECO:0000256" key="1">
    <source>
        <dbReference type="ARBA" id="ARBA00004613"/>
    </source>
</evidence>
<proteinExistence type="inferred from homology"/>
<dbReference type="GO" id="GO:0001935">
    <property type="term" value="P:endothelial cell proliferation"/>
    <property type="evidence" value="ECO:0007669"/>
    <property type="project" value="TreeGrafter"/>
</dbReference>
<keyword evidence="3" id="KW-0964">Secreted</keyword>
<name>A0A553RN29_9TELE</name>
<evidence type="ECO:0000256" key="5">
    <source>
        <dbReference type="ARBA" id="ARBA00023157"/>
    </source>
</evidence>
<keyword evidence="4" id="KW-0732">Signal</keyword>
<dbReference type="AlphaFoldDB" id="A0A553RN29"/>
<evidence type="ECO:0000256" key="4">
    <source>
        <dbReference type="ARBA" id="ARBA00022729"/>
    </source>
</evidence>
<dbReference type="EMBL" id="SRMA01005872">
    <property type="protein sequence ID" value="TRZ03592.1"/>
    <property type="molecule type" value="Genomic_DNA"/>
</dbReference>
<comment type="subcellular location">
    <subcellularLocation>
        <location evidence="1">Secreted</location>
    </subcellularLocation>
</comment>
<feature type="non-terminal residue" evidence="7">
    <location>
        <position position="47"/>
    </location>
</feature>
<evidence type="ECO:0000313" key="7">
    <source>
        <dbReference type="EMBL" id="TRZ03592.1"/>
    </source>
</evidence>
<keyword evidence="8" id="KW-1185">Reference proteome</keyword>
<dbReference type="Gene3D" id="2.10.80.10">
    <property type="entry name" value="Lipase, subunit A"/>
    <property type="match status" value="1"/>
</dbReference>
<comment type="caution">
    <text evidence="7">The sequence shown here is derived from an EMBL/GenBank/DDBJ whole genome shotgun (WGS) entry which is preliminary data.</text>
</comment>
<gene>
    <name evidence="7" type="ORF">DNTS_001197</name>
</gene>